<proteinExistence type="predicted"/>
<evidence type="ECO:0000313" key="1">
    <source>
        <dbReference type="EMBL" id="GBM31928.1"/>
    </source>
</evidence>
<protein>
    <submittedName>
        <fullName evidence="1">Uncharacterized protein</fullName>
    </submittedName>
</protein>
<sequence length="75" mass="8018">MALGHTKRTAPELAPPLLHSSLPQHISGMTLAHDARFSVHQAAIHDGSLEESGLESGTCDVLGLSFNYTQPLNLE</sequence>
<organism evidence="1 2">
    <name type="scientific">Araneus ventricosus</name>
    <name type="common">Orbweaver spider</name>
    <name type="synonym">Epeira ventricosa</name>
    <dbReference type="NCBI Taxonomy" id="182803"/>
    <lineage>
        <taxon>Eukaryota</taxon>
        <taxon>Metazoa</taxon>
        <taxon>Ecdysozoa</taxon>
        <taxon>Arthropoda</taxon>
        <taxon>Chelicerata</taxon>
        <taxon>Arachnida</taxon>
        <taxon>Araneae</taxon>
        <taxon>Araneomorphae</taxon>
        <taxon>Entelegynae</taxon>
        <taxon>Araneoidea</taxon>
        <taxon>Araneidae</taxon>
        <taxon>Araneus</taxon>
    </lineage>
</organism>
<comment type="caution">
    <text evidence="1">The sequence shown here is derived from an EMBL/GenBank/DDBJ whole genome shotgun (WGS) entry which is preliminary data.</text>
</comment>
<gene>
    <name evidence="1" type="ORF">AVEN_74232_1</name>
</gene>
<keyword evidence="2" id="KW-1185">Reference proteome</keyword>
<name>A0A4Y2EUT4_ARAVE</name>
<dbReference type="EMBL" id="BGPR01000694">
    <property type="protein sequence ID" value="GBM31928.1"/>
    <property type="molecule type" value="Genomic_DNA"/>
</dbReference>
<dbReference type="Proteomes" id="UP000499080">
    <property type="component" value="Unassembled WGS sequence"/>
</dbReference>
<dbReference type="AlphaFoldDB" id="A0A4Y2EUT4"/>
<evidence type="ECO:0000313" key="2">
    <source>
        <dbReference type="Proteomes" id="UP000499080"/>
    </source>
</evidence>
<reference evidence="1 2" key="1">
    <citation type="journal article" date="2019" name="Sci. Rep.">
        <title>Orb-weaving spider Araneus ventricosus genome elucidates the spidroin gene catalogue.</title>
        <authorList>
            <person name="Kono N."/>
            <person name="Nakamura H."/>
            <person name="Ohtoshi R."/>
            <person name="Moran D.A.P."/>
            <person name="Shinohara A."/>
            <person name="Yoshida Y."/>
            <person name="Fujiwara M."/>
            <person name="Mori M."/>
            <person name="Tomita M."/>
            <person name="Arakawa K."/>
        </authorList>
    </citation>
    <scope>NUCLEOTIDE SEQUENCE [LARGE SCALE GENOMIC DNA]</scope>
</reference>
<accession>A0A4Y2EUT4</accession>